<evidence type="ECO:0000313" key="11">
    <source>
        <dbReference type="Proteomes" id="UP001058872"/>
    </source>
</evidence>
<keyword evidence="5 7" id="KW-0573">Peptidoglycan synthesis</keyword>
<feature type="active site" description="Proton donor/acceptor" evidence="7">
    <location>
        <position position="99"/>
    </location>
</feature>
<dbReference type="GO" id="GO:0018104">
    <property type="term" value="P:peptidoglycan-protein cross-linking"/>
    <property type="evidence" value="ECO:0007669"/>
    <property type="project" value="TreeGrafter"/>
</dbReference>
<feature type="active site" description="Nucleophile" evidence="7">
    <location>
        <position position="115"/>
    </location>
</feature>
<dbReference type="GO" id="GO:0005576">
    <property type="term" value="C:extracellular region"/>
    <property type="evidence" value="ECO:0007669"/>
    <property type="project" value="TreeGrafter"/>
</dbReference>
<dbReference type="Pfam" id="PF03734">
    <property type="entry name" value="YkuD"/>
    <property type="match status" value="1"/>
</dbReference>
<dbReference type="GO" id="GO:0071972">
    <property type="term" value="F:peptidoglycan L,D-transpeptidase activity"/>
    <property type="evidence" value="ECO:0007669"/>
    <property type="project" value="TreeGrafter"/>
</dbReference>
<reference evidence="10" key="1">
    <citation type="submission" date="2018-04" db="EMBL/GenBank/DDBJ databases">
        <title>Genomes of Endosymbiotic and Endophytic Bradyrhizobium Publication status.</title>
        <authorList>
            <person name="Guha S."/>
            <person name="Jorrin B."/>
            <person name="Sarkar M."/>
            <person name="Poole P.S."/>
            <person name="DasGupta M."/>
        </authorList>
    </citation>
    <scope>NUCLEOTIDE SEQUENCE</scope>
    <source>
        <strain evidence="10">WBOS16</strain>
    </source>
</reference>
<dbReference type="InterPro" id="IPR005490">
    <property type="entry name" value="LD_TPept_cat_dom"/>
</dbReference>
<feature type="domain" description="L,D-TPase catalytic" evidence="9">
    <location>
        <begin position="28"/>
        <end position="143"/>
    </location>
</feature>
<feature type="signal peptide" evidence="8">
    <location>
        <begin position="1"/>
        <end position="26"/>
    </location>
</feature>
<comment type="pathway">
    <text evidence="1 7">Cell wall biogenesis; peptidoglycan biosynthesis.</text>
</comment>
<keyword evidence="3" id="KW-0808">Transferase</keyword>
<accession>A0AAE9NCN6</accession>
<evidence type="ECO:0000256" key="6">
    <source>
        <dbReference type="ARBA" id="ARBA00023316"/>
    </source>
</evidence>
<evidence type="ECO:0000256" key="5">
    <source>
        <dbReference type="ARBA" id="ARBA00022984"/>
    </source>
</evidence>
<dbReference type="RefSeq" id="WP_257177160.1">
    <property type="nucleotide sequence ID" value="NZ_CP028989.1"/>
</dbReference>
<evidence type="ECO:0000259" key="9">
    <source>
        <dbReference type="PROSITE" id="PS52029"/>
    </source>
</evidence>
<organism evidence="10 11">
    <name type="scientific">Bradyrhizobium betae</name>
    <dbReference type="NCBI Taxonomy" id="244734"/>
    <lineage>
        <taxon>Bacteria</taxon>
        <taxon>Pseudomonadati</taxon>
        <taxon>Pseudomonadota</taxon>
        <taxon>Alphaproteobacteria</taxon>
        <taxon>Hyphomicrobiales</taxon>
        <taxon>Nitrobacteraceae</taxon>
        <taxon>Bradyrhizobium</taxon>
    </lineage>
</organism>
<dbReference type="InterPro" id="IPR050979">
    <property type="entry name" value="LD-transpeptidase"/>
</dbReference>
<keyword evidence="8" id="KW-0732">Signal</keyword>
<evidence type="ECO:0000256" key="7">
    <source>
        <dbReference type="PROSITE-ProRule" id="PRU01373"/>
    </source>
</evidence>
<dbReference type="SUPFAM" id="SSF141523">
    <property type="entry name" value="L,D-transpeptidase catalytic domain-like"/>
    <property type="match status" value="1"/>
</dbReference>
<dbReference type="Gene3D" id="2.40.440.10">
    <property type="entry name" value="L,D-transpeptidase catalytic domain-like"/>
    <property type="match status" value="1"/>
</dbReference>
<proteinExistence type="inferred from homology"/>
<dbReference type="GO" id="GO:0071555">
    <property type="term" value="P:cell wall organization"/>
    <property type="evidence" value="ECO:0007669"/>
    <property type="project" value="UniProtKB-UniRule"/>
</dbReference>
<evidence type="ECO:0000256" key="8">
    <source>
        <dbReference type="SAM" id="SignalP"/>
    </source>
</evidence>
<comment type="similarity">
    <text evidence="2">Belongs to the YkuD family.</text>
</comment>
<evidence type="ECO:0000256" key="1">
    <source>
        <dbReference type="ARBA" id="ARBA00004752"/>
    </source>
</evidence>
<protein>
    <recommendedName>
        <fullName evidence="9">L,D-TPase catalytic domain-containing protein</fullName>
    </recommendedName>
</protein>
<evidence type="ECO:0000313" key="10">
    <source>
        <dbReference type="EMBL" id="UUO66354.1"/>
    </source>
</evidence>
<dbReference type="GO" id="GO:0016740">
    <property type="term" value="F:transferase activity"/>
    <property type="evidence" value="ECO:0007669"/>
    <property type="project" value="UniProtKB-KW"/>
</dbReference>
<dbReference type="InterPro" id="IPR038063">
    <property type="entry name" value="Transpep_catalytic_dom"/>
</dbReference>
<dbReference type="Proteomes" id="UP001058872">
    <property type="component" value="Chromosome"/>
</dbReference>
<dbReference type="AlphaFoldDB" id="A0AAE9NCN6"/>
<feature type="chain" id="PRO_5041949245" description="L,D-TPase catalytic domain-containing protein" evidence="8">
    <location>
        <begin position="27"/>
        <end position="144"/>
    </location>
</feature>
<dbReference type="CDD" id="cd16913">
    <property type="entry name" value="YkuD_like"/>
    <property type="match status" value="1"/>
</dbReference>
<dbReference type="PANTHER" id="PTHR30582">
    <property type="entry name" value="L,D-TRANSPEPTIDASE"/>
    <property type="match status" value="1"/>
</dbReference>
<sequence>MPARLPSCLILTVVLLLGLAGQSTQAAVAVRVQLSTQTMQISVNGVQYASWPVSTARRGYRTPTGTYRPYSLQRMHYSRLYDFTPMPYSIFFHGGYAIHGTFEVRNLGRPVSHGCIRLAPDQAQTLFELIRAQGAQNTTIEISP</sequence>
<name>A0AAE9NCN6_9BRAD</name>
<evidence type="ECO:0000256" key="3">
    <source>
        <dbReference type="ARBA" id="ARBA00022679"/>
    </source>
</evidence>
<evidence type="ECO:0000256" key="4">
    <source>
        <dbReference type="ARBA" id="ARBA00022960"/>
    </source>
</evidence>
<dbReference type="GO" id="GO:0008360">
    <property type="term" value="P:regulation of cell shape"/>
    <property type="evidence" value="ECO:0007669"/>
    <property type="project" value="UniProtKB-UniRule"/>
</dbReference>
<keyword evidence="4 7" id="KW-0133">Cell shape</keyword>
<keyword evidence="6 7" id="KW-0961">Cell wall biogenesis/degradation</keyword>
<dbReference type="PROSITE" id="PS52029">
    <property type="entry name" value="LD_TPASE"/>
    <property type="match status" value="1"/>
</dbReference>
<evidence type="ECO:0000256" key="2">
    <source>
        <dbReference type="ARBA" id="ARBA00005992"/>
    </source>
</evidence>
<dbReference type="EMBL" id="CP028989">
    <property type="protein sequence ID" value="UUO66354.1"/>
    <property type="molecule type" value="Genomic_DNA"/>
</dbReference>
<dbReference type="PANTHER" id="PTHR30582:SF2">
    <property type="entry name" value="L,D-TRANSPEPTIDASE YCIB-RELATED"/>
    <property type="match status" value="1"/>
</dbReference>
<gene>
    <name evidence="10" type="ORF">DCM83_14860</name>
</gene>